<evidence type="ECO:0000256" key="4">
    <source>
        <dbReference type="ARBA" id="ARBA00022801"/>
    </source>
</evidence>
<evidence type="ECO:0000256" key="5">
    <source>
        <dbReference type="ARBA" id="ARBA00023124"/>
    </source>
</evidence>
<dbReference type="AlphaFoldDB" id="A0A1M6QN03"/>
<evidence type="ECO:0000256" key="1">
    <source>
        <dbReference type="ARBA" id="ARBA00008136"/>
    </source>
</evidence>
<dbReference type="PANTHER" id="PTHR13604">
    <property type="entry name" value="DC12-RELATED"/>
    <property type="match status" value="1"/>
</dbReference>
<dbReference type="Gene3D" id="3.90.1680.10">
    <property type="entry name" value="SOS response associated peptidase-like"/>
    <property type="match status" value="1"/>
</dbReference>
<sequence length="229" mass="25430">MAGRLYIPPLALDRLLPDLAVDETPLTGTNLAPRQPLPLIRLEAGRPRLGRAFWGLTPPWLKVLDHAPHCARAESLESRAMFRDAFAARRCLVPVGGVYVWRPMPRAKQPYLVTRVDRGPLLLAGLWCRFHTTLTEYNDSLALITVPSPSLLSPLSDRLPAVIEPDDAIPWLDPQTPTADARQRLMPADEELLGAFPVSRGVNDPGNQEASCAYPIGPMLRRNPEQETR</sequence>
<evidence type="ECO:0000256" key="9">
    <source>
        <dbReference type="SAM" id="MobiDB-lite"/>
    </source>
</evidence>
<dbReference type="RefSeq" id="WP_064699711.1">
    <property type="nucleotide sequence ID" value="NZ_BDEO01000007.1"/>
</dbReference>
<dbReference type="OrthoDB" id="6192129at2"/>
<comment type="similarity">
    <text evidence="1 8">Belongs to the SOS response-associated peptidase family.</text>
</comment>
<evidence type="ECO:0000256" key="3">
    <source>
        <dbReference type="ARBA" id="ARBA00022763"/>
    </source>
</evidence>
<gene>
    <name evidence="10" type="ORF">SAMN05192556_10260</name>
</gene>
<keyword evidence="4 8" id="KW-0378">Hydrolase</keyword>
<evidence type="ECO:0000256" key="8">
    <source>
        <dbReference type="RuleBase" id="RU364100"/>
    </source>
</evidence>
<organism evidence="10 11">
    <name type="scientific">Halomonas caseinilytica</name>
    <dbReference type="NCBI Taxonomy" id="438744"/>
    <lineage>
        <taxon>Bacteria</taxon>
        <taxon>Pseudomonadati</taxon>
        <taxon>Pseudomonadota</taxon>
        <taxon>Gammaproteobacteria</taxon>
        <taxon>Oceanospirillales</taxon>
        <taxon>Halomonadaceae</taxon>
        <taxon>Halomonas</taxon>
    </lineage>
</organism>
<evidence type="ECO:0000313" key="11">
    <source>
        <dbReference type="Proteomes" id="UP000184248"/>
    </source>
</evidence>
<dbReference type="InterPro" id="IPR036590">
    <property type="entry name" value="SRAP-like"/>
</dbReference>
<dbReference type="SUPFAM" id="SSF143081">
    <property type="entry name" value="BB1717-like"/>
    <property type="match status" value="1"/>
</dbReference>
<dbReference type="EMBL" id="FRAL01000002">
    <property type="protein sequence ID" value="SHK21407.1"/>
    <property type="molecule type" value="Genomic_DNA"/>
</dbReference>
<keyword evidence="5" id="KW-0190">Covalent protein-DNA linkage</keyword>
<reference evidence="11" key="1">
    <citation type="submission" date="2016-11" db="EMBL/GenBank/DDBJ databases">
        <authorList>
            <person name="Varghese N."/>
            <person name="Submissions S."/>
        </authorList>
    </citation>
    <scope>NUCLEOTIDE SEQUENCE [LARGE SCALE GENOMIC DNA]</scope>
    <source>
        <strain evidence="11">ALO Sharm</strain>
    </source>
</reference>
<keyword evidence="3" id="KW-0227">DNA damage</keyword>
<proteinExistence type="inferred from homology"/>
<evidence type="ECO:0000313" key="10">
    <source>
        <dbReference type="EMBL" id="SHK21407.1"/>
    </source>
</evidence>
<feature type="region of interest" description="Disordered" evidence="9">
    <location>
        <begin position="197"/>
        <end position="229"/>
    </location>
</feature>
<dbReference type="GO" id="GO:0003697">
    <property type="term" value="F:single-stranded DNA binding"/>
    <property type="evidence" value="ECO:0007669"/>
    <property type="project" value="InterPro"/>
</dbReference>
<dbReference type="Proteomes" id="UP000184248">
    <property type="component" value="Unassembled WGS sequence"/>
</dbReference>
<evidence type="ECO:0000256" key="7">
    <source>
        <dbReference type="ARBA" id="ARBA00023239"/>
    </source>
</evidence>
<dbReference type="InterPro" id="IPR003738">
    <property type="entry name" value="SRAP"/>
</dbReference>
<keyword evidence="2 8" id="KW-0645">Protease</keyword>
<evidence type="ECO:0000256" key="2">
    <source>
        <dbReference type="ARBA" id="ARBA00022670"/>
    </source>
</evidence>
<keyword evidence="6" id="KW-0238">DNA-binding</keyword>
<dbReference type="GO" id="GO:0016829">
    <property type="term" value="F:lyase activity"/>
    <property type="evidence" value="ECO:0007669"/>
    <property type="project" value="UniProtKB-KW"/>
</dbReference>
<evidence type="ECO:0000256" key="6">
    <source>
        <dbReference type="ARBA" id="ARBA00023125"/>
    </source>
</evidence>
<name>A0A1M6QN03_9GAMM</name>
<dbReference type="EC" id="3.4.-.-" evidence="8"/>
<accession>A0A1M6QN03</accession>
<dbReference type="PANTHER" id="PTHR13604:SF0">
    <property type="entry name" value="ABASIC SITE PROCESSING PROTEIN HMCES"/>
    <property type="match status" value="1"/>
</dbReference>
<dbReference type="Pfam" id="PF02586">
    <property type="entry name" value="SRAP"/>
    <property type="match status" value="1"/>
</dbReference>
<dbReference type="GO" id="GO:0008233">
    <property type="term" value="F:peptidase activity"/>
    <property type="evidence" value="ECO:0007669"/>
    <property type="project" value="UniProtKB-KW"/>
</dbReference>
<keyword evidence="7" id="KW-0456">Lyase</keyword>
<dbReference type="GO" id="GO:0106300">
    <property type="term" value="P:protein-DNA covalent cross-linking repair"/>
    <property type="evidence" value="ECO:0007669"/>
    <property type="project" value="InterPro"/>
</dbReference>
<keyword evidence="11" id="KW-1185">Reference proteome</keyword>
<protein>
    <recommendedName>
        <fullName evidence="8">Abasic site processing protein</fullName>
        <ecNumber evidence="8">3.4.-.-</ecNumber>
    </recommendedName>
</protein>
<dbReference type="GO" id="GO:0006508">
    <property type="term" value="P:proteolysis"/>
    <property type="evidence" value="ECO:0007669"/>
    <property type="project" value="UniProtKB-KW"/>
</dbReference>